<dbReference type="OrthoDB" id="2240312at2759"/>
<feature type="compositionally biased region" description="Acidic residues" evidence="1">
    <location>
        <begin position="59"/>
        <end position="73"/>
    </location>
</feature>
<proteinExistence type="predicted"/>
<dbReference type="InterPro" id="IPR039601">
    <property type="entry name" value="Rrn5"/>
</dbReference>
<keyword evidence="3" id="KW-1185">Reference proteome</keyword>
<dbReference type="GO" id="GO:0000182">
    <property type="term" value="F:rDNA binding"/>
    <property type="evidence" value="ECO:0007669"/>
    <property type="project" value="TreeGrafter"/>
</dbReference>
<feature type="region of interest" description="Disordered" evidence="1">
    <location>
        <begin position="48"/>
        <end position="73"/>
    </location>
</feature>
<dbReference type="PANTHER" id="PTHR28079:SF1">
    <property type="entry name" value="RNA POLYMERASE I-SPECIFIC TRANSCRIPTION INITIATION FACTOR RRN5"/>
    <property type="match status" value="1"/>
</dbReference>
<evidence type="ECO:0000256" key="1">
    <source>
        <dbReference type="SAM" id="MobiDB-lite"/>
    </source>
</evidence>
<dbReference type="PANTHER" id="PTHR28079">
    <property type="entry name" value="RNA POLYMERASE I-SPECIFIC TRANSCRIPTION INITIATION FACTOR RRN5"/>
    <property type="match status" value="1"/>
</dbReference>
<dbReference type="AlphaFoldDB" id="A0A1X7R5C5"/>
<sequence length="442" mass="52810">MSSMKFLQKEAIKRYYDMYNKEVTEFFQIGQSWDYSVRSSRVHSSSQVSYVERTHDEPQGGEEEELESDDDDDDTVGSYWTGVEKRIFFKLLSRYSIHRITEWSHILHDKSIFEIMEYYKILQKNLKQLRRQKFKGLVKIADMDIAYEMDEQFIDMEEYMSTKPIIETKEPGDIVEQNVNSELIDINNWKKRWDLIYSKSHLEEIQTIRRQNISIDKQSIQYMELLIKQQLRRLLWYTILPEIQNKKISKRSLREFLIKEDESNKNKRHKPQKDDDEIIEIYHSHKKKKNKKNDQLTIYPTVITSTEVDKAITIMKNERNTKHTQTLGESVMDTINKYEIHYRPLDGNIFRKRSVRESIIPEMVHQTTSLMTNNNNDIDHDLLEPFAPTQTTLDHLEYDKLYAIPSENREARDDELDAATDARDTELSSQICQTIYSFILKR</sequence>
<dbReference type="EMBL" id="FXLY01000006">
    <property type="protein sequence ID" value="SMN20689.1"/>
    <property type="molecule type" value="Genomic_DNA"/>
</dbReference>
<organism evidence="2 3">
    <name type="scientific">Maudiozyma saulgeensis</name>
    <dbReference type="NCBI Taxonomy" id="1789683"/>
    <lineage>
        <taxon>Eukaryota</taxon>
        <taxon>Fungi</taxon>
        <taxon>Dikarya</taxon>
        <taxon>Ascomycota</taxon>
        <taxon>Saccharomycotina</taxon>
        <taxon>Saccharomycetes</taxon>
        <taxon>Saccharomycetales</taxon>
        <taxon>Saccharomycetaceae</taxon>
        <taxon>Maudiozyma</taxon>
    </lineage>
</organism>
<evidence type="ECO:0008006" key="4">
    <source>
        <dbReference type="Google" id="ProtNLM"/>
    </source>
</evidence>
<protein>
    <recommendedName>
        <fullName evidence="4">Myb-like domain-containing protein</fullName>
    </recommendedName>
</protein>
<evidence type="ECO:0000313" key="2">
    <source>
        <dbReference type="EMBL" id="SMN20689.1"/>
    </source>
</evidence>
<evidence type="ECO:0000313" key="3">
    <source>
        <dbReference type="Proteomes" id="UP000196158"/>
    </source>
</evidence>
<dbReference type="GO" id="GO:0000500">
    <property type="term" value="C:RNA polymerase I upstream activating factor complex"/>
    <property type="evidence" value="ECO:0007669"/>
    <property type="project" value="InterPro"/>
</dbReference>
<dbReference type="Proteomes" id="UP000196158">
    <property type="component" value="Unassembled WGS sequence"/>
</dbReference>
<dbReference type="STRING" id="1789683.A0A1X7R5C5"/>
<gene>
    <name evidence="2" type="ORF">KASA_0M00770G</name>
</gene>
<dbReference type="GO" id="GO:0042790">
    <property type="term" value="P:nucleolar large rRNA transcription by RNA polymerase I"/>
    <property type="evidence" value="ECO:0007669"/>
    <property type="project" value="InterPro"/>
</dbReference>
<accession>A0A1X7R5C5</accession>
<dbReference type="SUPFAM" id="SSF46689">
    <property type="entry name" value="Homeodomain-like"/>
    <property type="match status" value="1"/>
</dbReference>
<reference evidence="2 3" key="1">
    <citation type="submission" date="2017-04" db="EMBL/GenBank/DDBJ databases">
        <authorList>
            <person name="Afonso C.L."/>
            <person name="Miller P.J."/>
            <person name="Scott M.A."/>
            <person name="Spackman E."/>
            <person name="Goraichik I."/>
            <person name="Dimitrov K.M."/>
            <person name="Suarez D.L."/>
            <person name="Swayne D.E."/>
        </authorList>
    </citation>
    <scope>NUCLEOTIDE SEQUENCE [LARGE SCALE GENOMIC DNA]</scope>
</reference>
<name>A0A1X7R5C5_9SACH</name>
<dbReference type="GO" id="GO:0001181">
    <property type="term" value="F:RNA polymerase I general transcription initiation factor activity"/>
    <property type="evidence" value="ECO:0007669"/>
    <property type="project" value="TreeGrafter"/>
</dbReference>
<dbReference type="InterPro" id="IPR009057">
    <property type="entry name" value="Homeodomain-like_sf"/>
</dbReference>
<dbReference type="GO" id="GO:0006361">
    <property type="term" value="P:transcription initiation at RNA polymerase I promoter"/>
    <property type="evidence" value="ECO:0007669"/>
    <property type="project" value="TreeGrafter"/>
</dbReference>